<gene>
    <name evidence="3" type="ORF">CAK95_17905</name>
</gene>
<name>A0A1W6ZTS5_9HYPH</name>
<evidence type="ECO:0000256" key="2">
    <source>
        <dbReference type="SAM" id="Phobius"/>
    </source>
</evidence>
<accession>A0A1W6ZTS5</accession>
<dbReference type="AlphaFoldDB" id="A0A1W6ZTS5"/>
<reference evidence="3 4" key="1">
    <citation type="submission" date="2017-05" db="EMBL/GenBank/DDBJ databases">
        <title>Full genome sequence of Pseudorhodoplanes sinuspersici.</title>
        <authorList>
            <person name="Dastgheib S.M.M."/>
            <person name="Shavandi M."/>
            <person name="Tirandaz H."/>
        </authorList>
    </citation>
    <scope>NUCLEOTIDE SEQUENCE [LARGE SCALE GENOMIC DNA]</scope>
    <source>
        <strain evidence="3 4">RIPI110</strain>
    </source>
</reference>
<dbReference type="Pfam" id="PF02470">
    <property type="entry name" value="MlaD"/>
    <property type="match status" value="1"/>
</dbReference>
<evidence type="ECO:0000256" key="1">
    <source>
        <dbReference type="SAM" id="MobiDB-lite"/>
    </source>
</evidence>
<organism evidence="3 4">
    <name type="scientific">Pseudorhodoplanes sinuspersici</name>
    <dbReference type="NCBI Taxonomy" id="1235591"/>
    <lineage>
        <taxon>Bacteria</taxon>
        <taxon>Pseudomonadati</taxon>
        <taxon>Pseudomonadota</taxon>
        <taxon>Alphaproteobacteria</taxon>
        <taxon>Hyphomicrobiales</taxon>
        <taxon>Pseudorhodoplanes</taxon>
    </lineage>
</organism>
<dbReference type="STRING" id="1235591.CAK95_17905"/>
<feature type="transmembrane region" description="Helical" evidence="2">
    <location>
        <begin position="7"/>
        <end position="28"/>
    </location>
</feature>
<proteinExistence type="predicted"/>
<protein>
    <submittedName>
        <fullName evidence="3">Uncharacterized protein</fullName>
    </submittedName>
</protein>
<feature type="compositionally biased region" description="Polar residues" evidence="1">
    <location>
        <begin position="293"/>
        <end position="306"/>
    </location>
</feature>
<dbReference type="PANTHER" id="PTHR36698:SF2">
    <property type="entry name" value="MCE_MLAD DOMAIN-CONTAINING PROTEIN"/>
    <property type="match status" value="1"/>
</dbReference>
<evidence type="ECO:0000313" key="4">
    <source>
        <dbReference type="Proteomes" id="UP000194137"/>
    </source>
</evidence>
<feature type="region of interest" description="Disordered" evidence="1">
    <location>
        <begin position="285"/>
        <end position="306"/>
    </location>
</feature>
<keyword evidence="2" id="KW-1133">Transmembrane helix</keyword>
<keyword evidence="2" id="KW-0812">Transmembrane</keyword>
<dbReference type="Proteomes" id="UP000194137">
    <property type="component" value="Chromosome"/>
</dbReference>
<evidence type="ECO:0000313" key="3">
    <source>
        <dbReference type="EMBL" id="ARQ00750.1"/>
    </source>
</evidence>
<dbReference type="PANTHER" id="PTHR36698">
    <property type="entry name" value="BLL5892 PROTEIN"/>
    <property type="match status" value="1"/>
</dbReference>
<dbReference type="InterPro" id="IPR003399">
    <property type="entry name" value="Mce/MlaD"/>
</dbReference>
<keyword evidence="2" id="KW-0472">Membrane</keyword>
<sequence>METRANYILIGLFSLAVIFGAFGFVYWFHHVGGTGERMLYRVVFEGPIGGLRSGATVSFNGIRVGEVTQLTLDPRDPKQALATISVDANTPVRADTQVSLDTQGLTGIAVLALRGGSPTAGPVTTKLDDIPVLTAGSSSSQDMMAAARDVARRIDSVLADNEKALKNSLRNIETFTEVLSDVLSKNSDSLTKTIQSFEKTATNVEAFSETLSRNSEKIDNILAGVDNLIGGPDGKGDVPEAVRAIKATAENLDKKIDALAADGRRTLYTIDRAVKNFDENPTRLIFGGGKPATTGTVPATSQRRAR</sequence>
<keyword evidence="4" id="KW-1185">Reference proteome</keyword>
<dbReference type="EMBL" id="CP021112">
    <property type="protein sequence ID" value="ARQ00750.1"/>
    <property type="molecule type" value="Genomic_DNA"/>
</dbReference>
<dbReference type="OrthoDB" id="9808689at2"/>
<dbReference type="KEGG" id="psin:CAK95_17905"/>
<dbReference type="RefSeq" id="WP_086089145.1">
    <property type="nucleotide sequence ID" value="NZ_CP021112.1"/>
</dbReference>